<reference evidence="2" key="1">
    <citation type="submission" date="2016-11" db="UniProtKB">
        <authorList>
            <consortium name="WormBaseParasite"/>
        </authorList>
    </citation>
    <scope>IDENTIFICATION</scope>
</reference>
<accession>A0A1I7U8U9</accession>
<keyword evidence="1" id="KW-1185">Reference proteome</keyword>
<name>A0A1I7U8U9_9PELO</name>
<evidence type="ECO:0000313" key="1">
    <source>
        <dbReference type="Proteomes" id="UP000095282"/>
    </source>
</evidence>
<sequence>MPIGVQGDDSEQNSSLFTIAVDPINRCFAKLMSPHKMLIFTESRQQWSEYLIPPDGSLESIFGTSGFPIEENRSLRETYGTHGHRVGAMQTRLTFHDLGGSVVARMIHSDKRNTTALVEFDHETQEIRVRKLATFNLDNSVSKMFYLIASPDLHVFLGVHNSAIVHIKVS</sequence>
<dbReference type="STRING" id="1561998.A0A1I7U8U9"/>
<protein>
    <submittedName>
        <fullName evidence="2">Str_synth domain-containing protein</fullName>
    </submittedName>
</protein>
<dbReference type="WBParaSite" id="Csp11.Scaffold629.g16031.t1">
    <property type="protein sequence ID" value="Csp11.Scaffold629.g16031.t1"/>
    <property type="gene ID" value="Csp11.Scaffold629.g16031"/>
</dbReference>
<dbReference type="Proteomes" id="UP000095282">
    <property type="component" value="Unplaced"/>
</dbReference>
<dbReference type="eggNOG" id="ENOG502SGVA">
    <property type="taxonomic scope" value="Eukaryota"/>
</dbReference>
<evidence type="ECO:0000313" key="2">
    <source>
        <dbReference type="WBParaSite" id="Csp11.Scaffold629.g16031.t1"/>
    </source>
</evidence>
<proteinExistence type="predicted"/>
<dbReference type="AlphaFoldDB" id="A0A1I7U8U9"/>
<organism evidence="1 2">
    <name type="scientific">Caenorhabditis tropicalis</name>
    <dbReference type="NCBI Taxonomy" id="1561998"/>
    <lineage>
        <taxon>Eukaryota</taxon>
        <taxon>Metazoa</taxon>
        <taxon>Ecdysozoa</taxon>
        <taxon>Nematoda</taxon>
        <taxon>Chromadorea</taxon>
        <taxon>Rhabditida</taxon>
        <taxon>Rhabditina</taxon>
        <taxon>Rhabditomorpha</taxon>
        <taxon>Rhabditoidea</taxon>
        <taxon>Rhabditidae</taxon>
        <taxon>Peloderinae</taxon>
        <taxon>Caenorhabditis</taxon>
    </lineage>
</organism>